<accession>A0A4Z2EJU0</accession>
<sequence length="59" mass="6135">MHQVLLLRRVKSAGAGSGAGSGTGSGAGSGAGHRYHYRLESRLLAVGCTCIRPVVRRQD</sequence>
<gene>
    <name evidence="1" type="ORF">EYF80_060729</name>
</gene>
<dbReference type="Proteomes" id="UP000314294">
    <property type="component" value="Unassembled WGS sequence"/>
</dbReference>
<organism evidence="1 2">
    <name type="scientific">Liparis tanakae</name>
    <name type="common">Tanaka's snailfish</name>
    <dbReference type="NCBI Taxonomy" id="230148"/>
    <lineage>
        <taxon>Eukaryota</taxon>
        <taxon>Metazoa</taxon>
        <taxon>Chordata</taxon>
        <taxon>Craniata</taxon>
        <taxon>Vertebrata</taxon>
        <taxon>Euteleostomi</taxon>
        <taxon>Actinopterygii</taxon>
        <taxon>Neopterygii</taxon>
        <taxon>Teleostei</taxon>
        <taxon>Neoteleostei</taxon>
        <taxon>Acanthomorphata</taxon>
        <taxon>Eupercaria</taxon>
        <taxon>Perciformes</taxon>
        <taxon>Cottioidei</taxon>
        <taxon>Cottales</taxon>
        <taxon>Liparidae</taxon>
        <taxon>Liparis</taxon>
    </lineage>
</organism>
<dbReference type="AlphaFoldDB" id="A0A4Z2EJU0"/>
<evidence type="ECO:0000313" key="1">
    <source>
        <dbReference type="EMBL" id="TNN29126.1"/>
    </source>
</evidence>
<dbReference type="EMBL" id="SRLO01006038">
    <property type="protein sequence ID" value="TNN29126.1"/>
    <property type="molecule type" value="Genomic_DNA"/>
</dbReference>
<comment type="caution">
    <text evidence="1">The sequence shown here is derived from an EMBL/GenBank/DDBJ whole genome shotgun (WGS) entry which is preliminary data.</text>
</comment>
<keyword evidence="2" id="KW-1185">Reference proteome</keyword>
<name>A0A4Z2EJU0_9TELE</name>
<proteinExistence type="predicted"/>
<dbReference type="Gene3D" id="2.10.90.10">
    <property type="entry name" value="Cystine-knot cytokines"/>
    <property type="match status" value="1"/>
</dbReference>
<dbReference type="InterPro" id="IPR029034">
    <property type="entry name" value="Cystine-knot_cytokine"/>
</dbReference>
<protein>
    <submittedName>
        <fullName evidence="1">Uncharacterized protein</fullName>
    </submittedName>
</protein>
<reference evidence="1 2" key="1">
    <citation type="submission" date="2019-03" db="EMBL/GenBank/DDBJ databases">
        <title>First draft genome of Liparis tanakae, snailfish: a comprehensive survey of snailfish specific genes.</title>
        <authorList>
            <person name="Kim W."/>
            <person name="Song I."/>
            <person name="Jeong J.-H."/>
            <person name="Kim D."/>
            <person name="Kim S."/>
            <person name="Ryu S."/>
            <person name="Song J.Y."/>
            <person name="Lee S.K."/>
        </authorList>
    </citation>
    <scope>NUCLEOTIDE SEQUENCE [LARGE SCALE GENOMIC DNA]</scope>
    <source>
        <tissue evidence="1">Muscle</tissue>
    </source>
</reference>
<evidence type="ECO:0000313" key="2">
    <source>
        <dbReference type="Proteomes" id="UP000314294"/>
    </source>
</evidence>